<dbReference type="Proteomes" id="UP000887563">
    <property type="component" value="Unplaced"/>
</dbReference>
<sequence>MDLMEIIKTVKTTIIQIIVKIIQNFLAKNRGAIHQLNKHVVPYLHNKKVPTSAIFGFLHSNHVLHLKHYPPKDYYLVTMLLKNYNNYNNNPLLHNLYHLFPLLLLQQ</sequence>
<organism evidence="1 2">
    <name type="scientific">Meloidogyne incognita</name>
    <name type="common">Southern root-knot nematode worm</name>
    <name type="synonym">Oxyuris incognita</name>
    <dbReference type="NCBI Taxonomy" id="6306"/>
    <lineage>
        <taxon>Eukaryota</taxon>
        <taxon>Metazoa</taxon>
        <taxon>Ecdysozoa</taxon>
        <taxon>Nematoda</taxon>
        <taxon>Chromadorea</taxon>
        <taxon>Rhabditida</taxon>
        <taxon>Tylenchina</taxon>
        <taxon>Tylenchomorpha</taxon>
        <taxon>Tylenchoidea</taxon>
        <taxon>Meloidogynidae</taxon>
        <taxon>Meloidogyninae</taxon>
        <taxon>Meloidogyne</taxon>
        <taxon>Meloidogyne incognita group</taxon>
    </lineage>
</organism>
<reference evidence="2" key="1">
    <citation type="submission" date="2022-11" db="UniProtKB">
        <authorList>
            <consortium name="WormBaseParasite"/>
        </authorList>
    </citation>
    <scope>IDENTIFICATION</scope>
</reference>
<evidence type="ECO:0000313" key="1">
    <source>
        <dbReference type="Proteomes" id="UP000887563"/>
    </source>
</evidence>
<accession>A0A914N928</accession>
<evidence type="ECO:0000313" key="2">
    <source>
        <dbReference type="WBParaSite" id="Minc3s04640g36719"/>
    </source>
</evidence>
<proteinExistence type="predicted"/>
<dbReference type="WBParaSite" id="Minc3s04640g36719">
    <property type="protein sequence ID" value="Minc3s04640g36719"/>
    <property type="gene ID" value="Minc3s04640g36719"/>
</dbReference>
<keyword evidence="1" id="KW-1185">Reference proteome</keyword>
<protein>
    <submittedName>
        <fullName evidence="2">Uncharacterized protein</fullName>
    </submittedName>
</protein>
<name>A0A914N928_MELIC</name>
<dbReference type="AlphaFoldDB" id="A0A914N928"/>